<evidence type="ECO:0000313" key="2">
    <source>
        <dbReference type="Proteomes" id="UP000441333"/>
    </source>
</evidence>
<dbReference type="RefSeq" id="WP_150936295.1">
    <property type="nucleotide sequence ID" value="NZ_WAAT01000014.1"/>
</dbReference>
<dbReference type="PANTHER" id="PTHR33706:SF1">
    <property type="entry name" value="TPR REPEAT PROTEIN"/>
    <property type="match status" value="1"/>
</dbReference>
<dbReference type="PANTHER" id="PTHR33706">
    <property type="entry name" value="MORN VARIANT REPEAT PROTEIN"/>
    <property type="match status" value="1"/>
</dbReference>
<proteinExistence type="predicted"/>
<dbReference type="Gene3D" id="2.20.110.10">
    <property type="entry name" value="Histone H3 K4-specific methyltransferase SET7/9 N-terminal domain"/>
    <property type="match status" value="2"/>
</dbReference>
<dbReference type="InterPro" id="IPR011652">
    <property type="entry name" value="MORN_2"/>
</dbReference>
<dbReference type="EMBL" id="WAAT01000014">
    <property type="protein sequence ID" value="KAB1070437.1"/>
    <property type="molecule type" value="Genomic_DNA"/>
</dbReference>
<keyword evidence="2" id="KW-1185">Reference proteome</keyword>
<comment type="caution">
    <text evidence="1">The sequence shown here is derived from an EMBL/GenBank/DDBJ whole genome shotgun (WGS) entry which is preliminary data.</text>
</comment>
<accession>A0A6N6MHI3</accession>
<protein>
    <recommendedName>
        <fullName evidence="3">Toxin-antitoxin system YwqK family antitoxin</fullName>
    </recommendedName>
</protein>
<dbReference type="Pfam" id="PF07661">
    <property type="entry name" value="MORN_2"/>
    <property type="match status" value="4"/>
</dbReference>
<gene>
    <name evidence="1" type="ORF">F6U93_01845</name>
</gene>
<name>A0A6N6MHI3_9FLAO</name>
<evidence type="ECO:0008006" key="3">
    <source>
        <dbReference type="Google" id="ProtNLM"/>
    </source>
</evidence>
<organism evidence="1 2">
    <name type="scientific">Pseudotamlana haliotis</name>
    <dbReference type="NCBI Taxonomy" id="2614804"/>
    <lineage>
        <taxon>Bacteria</taxon>
        <taxon>Pseudomonadati</taxon>
        <taxon>Bacteroidota</taxon>
        <taxon>Flavobacteriia</taxon>
        <taxon>Flavobacteriales</taxon>
        <taxon>Flavobacteriaceae</taxon>
        <taxon>Pseudotamlana</taxon>
    </lineage>
</organism>
<dbReference type="PROSITE" id="PS51257">
    <property type="entry name" value="PROKAR_LIPOPROTEIN"/>
    <property type="match status" value="1"/>
</dbReference>
<dbReference type="Proteomes" id="UP000441333">
    <property type="component" value="Unassembled WGS sequence"/>
</dbReference>
<dbReference type="SUPFAM" id="SSF82185">
    <property type="entry name" value="Histone H3 K4-specific methyltransferase SET7/9 N-terminal domain"/>
    <property type="match status" value="2"/>
</dbReference>
<evidence type="ECO:0000313" key="1">
    <source>
        <dbReference type="EMBL" id="KAB1070437.1"/>
    </source>
</evidence>
<dbReference type="AlphaFoldDB" id="A0A6N6MHI3"/>
<dbReference type="Gene3D" id="3.90.930.1">
    <property type="match status" value="1"/>
</dbReference>
<reference evidence="1 2" key="1">
    <citation type="submission" date="2019-09" db="EMBL/GenBank/DDBJ databases">
        <authorList>
            <person name="Cao W.R."/>
        </authorList>
    </citation>
    <scope>NUCLEOTIDE SEQUENCE [LARGE SCALE GENOMIC DNA]</scope>
    <source>
        <strain evidence="1 2">B1N29</strain>
    </source>
</reference>
<sequence>MKTTYLLLLLIIFSSCKDDISNEKFRNENYVFYQENGKSGKWQKINPELEIKLPKSFSTYFFSNGKRYVELEVIDSFPNRILKFYNKEDKLIRTTTFKSDSVFKTVYENGYYKGYHSNLGLLKSEGQIENEMFQGKWKFYRKDGETIKQIIEYVDDTYHGTRIDFWENGKKRDSTSYINGKLMGKAIHYYETGALEEINFLNDNKAHGKSIRYHPNGKLQAECTYWNGKKMDTCKFYYENGVLKAVDIIKLDTISLSSTWVTHRYLDNGNLEKILEMKDGVPNGKAKLFYENGKLAQEFNIQNNIKNGKVNVYYETGELQYTGFSKNNLLDGKIKHFDKSGKLIKTVIGENGVAIDSILH</sequence>